<comment type="caution">
    <text evidence="2">The sequence shown here is derived from an EMBL/GenBank/DDBJ whole genome shotgun (WGS) entry which is preliminary data.</text>
</comment>
<evidence type="ECO:0000313" key="2">
    <source>
        <dbReference type="EMBL" id="MQL90565.1"/>
    </source>
</evidence>
<keyword evidence="3" id="KW-1185">Reference proteome</keyword>
<dbReference type="AlphaFoldDB" id="A0A843V3X7"/>
<protein>
    <submittedName>
        <fullName evidence="2">Uncharacterized protein</fullName>
    </submittedName>
</protein>
<keyword evidence="1" id="KW-1133">Transmembrane helix</keyword>
<accession>A0A843V3X7</accession>
<evidence type="ECO:0000313" key="3">
    <source>
        <dbReference type="Proteomes" id="UP000652761"/>
    </source>
</evidence>
<proteinExistence type="predicted"/>
<name>A0A843V3X7_COLES</name>
<reference evidence="2" key="1">
    <citation type="submission" date="2017-07" db="EMBL/GenBank/DDBJ databases">
        <title>Taro Niue Genome Assembly and Annotation.</title>
        <authorList>
            <person name="Atibalentja N."/>
            <person name="Keating K."/>
            <person name="Fields C.J."/>
        </authorList>
    </citation>
    <scope>NUCLEOTIDE SEQUENCE</scope>
    <source>
        <strain evidence="2">Niue_2</strain>
        <tissue evidence="2">Leaf</tissue>
    </source>
</reference>
<organism evidence="2 3">
    <name type="scientific">Colocasia esculenta</name>
    <name type="common">Wild taro</name>
    <name type="synonym">Arum esculentum</name>
    <dbReference type="NCBI Taxonomy" id="4460"/>
    <lineage>
        <taxon>Eukaryota</taxon>
        <taxon>Viridiplantae</taxon>
        <taxon>Streptophyta</taxon>
        <taxon>Embryophyta</taxon>
        <taxon>Tracheophyta</taxon>
        <taxon>Spermatophyta</taxon>
        <taxon>Magnoliopsida</taxon>
        <taxon>Liliopsida</taxon>
        <taxon>Araceae</taxon>
        <taxon>Aroideae</taxon>
        <taxon>Colocasieae</taxon>
        <taxon>Colocasia</taxon>
    </lineage>
</organism>
<evidence type="ECO:0000256" key="1">
    <source>
        <dbReference type="SAM" id="Phobius"/>
    </source>
</evidence>
<keyword evidence="1" id="KW-0472">Membrane</keyword>
<feature type="transmembrane region" description="Helical" evidence="1">
    <location>
        <begin position="102"/>
        <end position="124"/>
    </location>
</feature>
<feature type="transmembrane region" description="Helical" evidence="1">
    <location>
        <begin position="73"/>
        <end position="95"/>
    </location>
</feature>
<dbReference type="EMBL" id="NMUH01001253">
    <property type="protein sequence ID" value="MQL90565.1"/>
    <property type="molecule type" value="Genomic_DNA"/>
</dbReference>
<keyword evidence="1" id="KW-0812">Transmembrane</keyword>
<gene>
    <name evidence="2" type="ORF">Taro_023159</name>
</gene>
<dbReference type="Proteomes" id="UP000652761">
    <property type="component" value="Unassembled WGS sequence"/>
</dbReference>
<sequence length="196" mass="21392">MLPLFGGLRLHGCRVSRAGQSADVGLWKVTASYVAFRQSWGEALLGQEELLRSSLGQFDILERVLACSHREDVAWSGGDVVLCLVCAFFAVLWLVSGDSLVVVRLVVVCPGGGTVVFVVLWWYLVEVGVEVELCSVEVVFPVTLAFEVSVLVPSDSRIKRVKNLKKLFVPSLLLLDLLVQGLSFSSSKLQKVSRVG</sequence>